<keyword evidence="2" id="KW-0808">Transferase</keyword>
<dbReference type="EMBL" id="CP084204">
    <property type="protein sequence ID" value="UZX19815.1"/>
    <property type="molecule type" value="Genomic_DNA"/>
</dbReference>
<dbReference type="Pfam" id="PF00198">
    <property type="entry name" value="2-oxoacid_dh"/>
    <property type="match status" value="1"/>
</dbReference>
<organism evidence="6 7">
    <name type="scientific">Streptomyces tanashiensis</name>
    <dbReference type="NCBI Taxonomy" id="67367"/>
    <lineage>
        <taxon>Bacteria</taxon>
        <taxon>Bacillati</taxon>
        <taxon>Actinomycetota</taxon>
        <taxon>Actinomycetes</taxon>
        <taxon>Kitasatosporales</taxon>
        <taxon>Streptomycetaceae</taxon>
        <taxon>Streptomyces</taxon>
    </lineage>
</organism>
<evidence type="ECO:0000256" key="4">
    <source>
        <dbReference type="SAM" id="MobiDB-lite"/>
    </source>
</evidence>
<proteinExistence type="predicted"/>
<feature type="compositionally biased region" description="Gly residues" evidence="4">
    <location>
        <begin position="36"/>
        <end position="45"/>
    </location>
</feature>
<evidence type="ECO:0000313" key="7">
    <source>
        <dbReference type="Proteomes" id="UP001164506"/>
    </source>
</evidence>
<keyword evidence="3" id="KW-0012">Acyltransferase</keyword>
<evidence type="ECO:0000259" key="5">
    <source>
        <dbReference type="Pfam" id="PF00198"/>
    </source>
</evidence>
<comment type="cofactor">
    <cofactor evidence="1">
        <name>(R)-lipoate</name>
        <dbReference type="ChEBI" id="CHEBI:83088"/>
    </cofactor>
</comment>
<evidence type="ECO:0000313" key="6">
    <source>
        <dbReference type="EMBL" id="UZX19815.1"/>
    </source>
</evidence>
<dbReference type="Proteomes" id="UP001164506">
    <property type="component" value="Chromosome"/>
</dbReference>
<dbReference type="Gene3D" id="3.30.559.10">
    <property type="entry name" value="Chloramphenicol acetyltransferase-like domain"/>
    <property type="match status" value="1"/>
</dbReference>
<dbReference type="InterPro" id="IPR050743">
    <property type="entry name" value="2-oxoacid_DH_E2_comp"/>
</dbReference>
<dbReference type="SUPFAM" id="SSF52777">
    <property type="entry name" value="CoA-dependent acyltransferases"/>
    <property type="match status" value="1"/>
</dbReference>
<keyword evidence="7" id="KW-1185">Reference proteome</keyword>
<protein>
    <submittedName>
        <fullName evidence="6">2-oxo acid dehydrogenase subunit E2</fullName>
    </submittedName>
</protein>
<reference evidence="6" key="1">
    <citation type="submission" date="2021-09" db="EMBL/GenBank/DDBJ databases">
        <title>Complete genome sequence and metabolic characterization of Streptomyces tanashiensis DSM 731 the producer of antibacterial Kalafungin and diverse secondary metabolites.</title>
        <authorList>
            <person name="Abbasi M.N."/>
            <person name="Anwar M.N."/>
            <person name="Alam K."/>
            <person name="Shoaib M."/>
            <person name="Lin Z."/>
            <person name="Hayat M."/>
            <person name="Ali M.I."/>
            <person name="Malik H.M.T."/>
            <person name="Ahmed I."/>
            <person name="Li A."/>
            <person name="Hailong Wang H."/>
            <person name="Zhang Y."/>
        </authorList>
    </citation>
    <scope>NUCLEOTIDE SEQUENCE</scope>
    <source>
        <strain evidence="6">Kala</strain>
    </source>
</reference>
<dbReference type="PANTHER" id="PTHR43178:SF5">
    <property type="entry name" value="LIPOAMIDE ACYLTRANSFERASE COMPONENT OF BRANCHED-CHAIN ALPHA-KETO ACID DEHYDROGENASE COMPLEX, MITOCHONDRIAL"/>
    <property type="match status" value="1"/>
</dbReference>
<accession>A0ABY6QPS9</accession>
<dbReference type="InterPro" id="IPR023213">
    <property type="entry name" value="CAT-like_dom_sf"/>
</dbReference>
<sequence length="136" mass="14634">MNAPWVAPVVLSARRWPCRPVLRPRRHALRGRGDGRAQGPGGAGTGRTARGGRDRRPLLTVTNLGDQDVEAVSGVVHPPQVALVGLGRIVQRPVAVNGPWEVRPVVTATQSADHRAADGARLLTTMDRLLRQPEDL</sequence>
<name>A0ABY6QPS9_9ACTN</name>
<evidence type="ECO:0000256" key="3">
    <source>
        <dbReference type="ARBA" id="ARBA00023315"/>
    </source>
</evidence>
<feature type="region of interest" description="Disordered" evidence="4">
    <location>
        <begin position="27"/>
        <end position="56"/>
    </location>
</feature>
<gene>
    <name evidence="6" type="ORF">LDH80_03335</name>
</gene>
<evidence type="ECO:0000256" key="1">
    <source>
        <dbReference type="ARBA" id="ARBA00001938"/>
    </source>
</evidence>
<dbReference type="PANTHER" id="PTHR43178">
    <property type="entry name" value="DIHYDROLIPOAMIDE ACETYLTRANSFERASE COMPONENT OF PYRUVATE DEHYDROGENASE COMPLEX"/>
    <property type="match status" value="1"/>
</dbReference>
<dbReference type="InterPro" id="IPR001078">
    <property type="entry name" value="2-oxoacid_DH_actylTfrase"/>
</dbReference>
<evidence type="ECO:0000256" key="2">
    <source>
        <dbReference type="ARBA" id="ARBA00022679"/>
    </source>
</evidence>
<feature type="domain" description="2-oxoacid dehydrogenase acyltransferase catalytic" evidence="5">
    <location>
        <begin position="59"/>
        <end position="135"/>
    </location>
</feature>